<gene>
    <name evidence="2" type="ORF">ISU07_21480</name>
</gene>
<dbReference type="InterPro" id="IPR003870">
    <property type="entry name" value="DUF222"/>
</dbReference>
<dbReference type="InterPro" id="IPR003615">
    <property type="entry name" value="HNH_nuc"/>
</dbReference>
<evidence type="ECO:0000313" key="3">
    <source>
        <dbReference type="Proteomes" id="UP000640489"/>
    </source>
</evidence>
<dbReference type="CDD" id="cd00085">
    <property type="entry name" value="HNHc"/>
    <property type="match status" value="1"/>
</dbReference>
<evidence type="ECO:0000313" key="2">
    <source>
        <dbReference type="EMBL" id="MBF4765711.1"/>
    </source>
</evidence>
<comment type="caution">
    <text evidence="2">The sequence shown here is derived from an EMBL/GenBank/DDBJ whole genome shotgun (WGS) entry which is preliminary data.</text>
</comment>
<accession>A0A930VJG5</accession>
<dbReference type="RefSeq" id="WP_194708897.1">
    <property type="nucleotide sequence ID" value="NZ_JADKPN010000018.1"/>
</dbReference>
<feature type="domain" description="DUF222" evidence="1">
    <location>
        <begin position="57"/>
        <end position="340"/>
    </location>
</feature>
<sequence>MSSTYAAPLDAVEHALDDLATIAPDYRSTGEKKDALIRLSRIVARVEAERIRILAVSEDIAVETGARSTAHWLAAETRDGIGQVRLREKLARDGGEPITAAMGEGAVNVAQAREIVDALQRLPKNLDPELRAKGEAYLIGEAAHFGPPELRRLGARLLEVIAPEDADEAEYQRLLAEDRRARAVTRLTFRDRGDGSGDLHARIPMPVLNRLRTYLESYTSPRRGPVGGVLGDEVDQLPAPRRRGEAFCALLENLPANALPKHGGTATSVMVMITLDALRSETGLAETTTGDTRTADHVRRLACQAGIIPVVLGGKGEILDLGRSKRLFTGPQRKAMALRDRGCTADGCTIPAAWCEAHHHQQPWTQGGKTNLADGKLLCPFHHHRAHDPAWQTHHHANGSTTFYRRT</sequence>
<reference evidence="2" key="1">
    <citation type="submission" date="2020-11" db="EMBL/GenBank/DDBJ databases">
        <title>Nocardioides sp. nov., isolated from Soil of Cynanchum wilfordii Hemsley rhizosphere.</title>
        <authorList>
            <person name="Lee J.-S."/>
            <person name="Suh M.K."/>
            <person name="Kim J.-S."/>
        </authorList>
    </citation>
    <scope>NUCLEOTIDE SEQUENCE</scope>
    <source>
        <strain evidence="2">KCTC 19275</strain>
    </source>
</reference>
<name>A0A930VJG5_9ACTN</name>
<protein>
    <submittedName>
        <fullName evidence="2">DUF222 domain-containing protein</fullName>
    </submittedName>
</protein>
<dbReference type="Pfam" id="PF02720">
    <property type="entry name" value="DUF222"/>
    <property type="match status" value="1"/>
</dbReference>
<dbReference type="Proteomes" id="UP000640489">
    <property type="component" value="Unassembled WGS sequence"/>
</dbReference>
<keyword evidence="3" id="KW-1185">Reference proteome</keyword>
<proteinExistence type="predicted"/>
<evidence type="ECO:0000259" key="1">
    <source>
        <dbReference type="Pfam" id="PF02720"/>
    </source>
</evidence>
<dbReference type="AlphaFoldDB" id="A0A930VJG5"/>
<dbReference type="EMBL" id="JADKPN010000018">
    <property type="protein sequence ID" value="MBF4765711.1"/>
    <property type="molecule type" value="Genomic_DNA"/>
</dbReference>
<organism evidence="2 3">
    <name type="scientific">Nocardioides islandensis</name>
    <dbReference type="NCBI Taxonomy" id="433663"/>
    <lineage>
        <taxon>Bacteria</taxon>
        <taxon>Bacillati</taxon>
        <taxon>Actinomycetota</taxon>
        <taxon>Actinomycetes</taxon>
        <taxon>Propionibacteriales</taxon>
        <taxon>Nocardioidaceae</taxon>
        <taxon>Nocardioides</taxon>
    </lineage>
</organism>